<keyword evidence="4" id="KW-0808">Transferase</keyword>
<dbReference type="Proteomes" id="UP000177383">
    <property type="component" value="Unassembled WGS sequence"/>
</dbReference>
<dbReference type="SUPFAM" id="SSF55874">
    <property type="entry name" value="ATPase domain of HSP90 chaperone/DNA topoisomerase II/histidine kinase"/>
    <property type="match status" value="1"/>
</dbReference>
<protein>
    <recommendedName>
        <fullName evidence="2">histidine kinase</fullName>
        <ecNumber evidence="2">2.7.13.3</ecNumber>
    </recommendedName>
</protein>
<gene>
    <name evidence="8" type="ORF">A2773_04355</name>
</gene>
<keyword evidence="5" id="KW-0418">Kinase</keyword>
<dbReference type="AlphaFoldDB" id="A0A1F5ZRY0"/>
<keyword evidence="6" id="KW-0902">Two-component regulatory system</keyword>
<accession>A0A1F5ZRY0</accession>
<dbReference type="Pfam" id="PF02518">
    <property type="entry name" value="HATPase_c"/>
    <property type="match status" value="1"/>
</dbReference>
<dbReference type="InterPro" id="IPR050736">
    <property type="entry name" value="Sensor_HK_Regulatory"/>
</dbReference>
<evidence type="ECO:0000256" key="4">
    <source>
        <dbReference type="ARBA" id="ARBA00022679"/>
    </source>
</evidence>
<dbReference type="CDD" id="cd00082">
    <property type="entry name" value="HisKA"/>
    <property type="match status" value="1"/>
</dbReference>
<dbReference type="SUPFAM" id="SSF47384">
    <property type="entry name" value="Homodimeric domain of signal transducing histidine kinase"/>
    <property type="match status" value="1"/>
</dbReference>
<dbReference type="InterPro" id="IPR005467">
    <property type="entry name" value="His_kinase_dom"/>
</dbReference>
<dbReference type="PANTHER" id="PTHR43711:SF30">
    <property type="entry name" value="HISTIDINE KINASE"/>
    <property type="match status" value="1"/>
</dbReference>
<dbReference type="PROSITE" id="PS50109">
    <property type="entry name" value="HIS_KIN"/>
    <property type="match status" value="1"/>
</dbReference>
<evidence type="ECO:0000313" key="8">
    <source>
        <dbReference type="EMBL" id="OGG15095.1"/>
    </source>
</evidence>
<dbReference type="InterPro" id="IPR036097">
    <property type="entry name" value="HisK_dim/P_sf"/>
</dbReference>
<dbReference type="InterPro" id="IPR004358">
    <property type="entry name" value="Sig_transdc_His_kin-like_C"/>
</dbReference>
<dbReference type="Gene3D" id="3.30.565.10">
    <property type="entry name" value="Histidine kinase-like ATPase, C-terminal domain"/>
    <property type="match status" value="1"/>
</dbReference>
<evidence type="ECO:0000256" key="5">
    <source>
        <dbReference type="ARBA" id="ARBA00022777"/>
    </source>
</evidence>
<comment type="caution">
    <text evidence="8">The sequence shown here is derived from an EMBL/GenBank/DDBJ whole genome shotgun (WGS) entry which is preliminary data.</text>
</comment>
<dbReference type="EMBL" id="MFJE01000005">
    <property type="protein sequence ID" value="OGG15095.1"/>
    <property type="molecule type" value="Genomic_DNA"/>
</dbReference>
<dbReference type="InterPro" id="IPR003594">
    <property type="entry name" value="HATPase_dom"/>
</dbReference>
<dbReference type="InterPro" id="IPR003661">
    <property type="entry name" value="HisK_dim/P_dom"/>
</dbReference>
<evidence type="ECO:0000256" key="1">
    <source>
        <dbReference type="ARBA" id="ARBA00000085"/>
    </source>
</evidence>
<keyword evidence="3" id="KW-0597">Phosphoprotein</keyword>
<proteinExistence type="predicted"/>
<evidence type="ECO:0000259" key="7">
    <source>
        <dbReference type="PROSITE" id="PS50109"/>
    </source>
</evidence>
<dbReference type="SMART" id="SM00387">
    <property type="entry name" value="HATPase_c"/>
    <property type="match status" value="1"/>
</dbReference>
<evidence type="ECO:0000256" key="3">
    <source>
        <dbReference type="ARBA" id="ARBA00022553"/>
    </source>
</evidence>
<evidence type="ECO:0000313" key="9">
    <source>
        <dbReference type="Proteomes" id="UP000177383"/>
    </source>
</evidence>
<comment type="catalytic activity">
    <reaction evidence="1">
        <text>ATP + protein L-histidine = ADP + protein N-phospho-L-histidine.</text>
        <dbReference type="EC" id="2.7.13.3"/>
    </reaction>
</comment>
<dbReference type="STRING" id="1798375.A2773_04355"/>
<dbReference type="Pfam" id="PF00512">
    <property type="entry name" value="HisKA"/>
    <property type="match status" value="1"/>
</dbReference>
<dbReference type="EC" id="2.7.13.3" evidence="2"/>
<name>A0A1F5ZRY0_9BACT</name>
<dbReference type="InterPro" id="IPR036890">
    <property type="entry name" value="HATPase_C_sf"/>
</dbReference>
<reference evidence="8 9" key="1">
    <citation type="journal article" date="2016" name="Nat. Commun.">
        <title>Thousands of microbial genomes shed light on interconnected biogeochemical processes in an aquifer system.</title>
        <authorList>
            <person name="Anantharaman K."/>
            <person name="Brown C.T."/>
            <person name="Hug L.A."/>
            <person name="Sharon I."/>
            <person name="Castelle C.J."/>
            <person name="Probst A.J."/>
            <person name="Thomas B.C."/>
            <person name="Singh A."/>
            <person name="Wilkins M.J."/>
            <person name="Karaoz U."/>
            <person name="Brodie E.L."/>
            <person name="Williams K.H."/>
            <person name="Hubbard S.S."/>
            <person name="Banfield J.F."/>
        </authorList>
    </citation>
    <scope>NUCLEOTIDE SEQUENCE [LARGE SCALE GENOMIC DNA]</scope>
</reference>
<feature type="domain" description="Histidine kinase" evidence="7">
    <location>
        <begin position="47"/>
        <end position="263"/>
    </location>
</feature>
<dbReference type="PANTHER" id="PTHR43711">
    <property type="entry name" value="TWO-COMPONENT HISTIDINE KINASE"/>
    <property type="match status" value="1"/>
</dbReference>
<dbReference type="SMART" id="SM00388">
    <property type="entry name" value="HisKA"/>
    <property type="match status" value="1"/>
</dbReference>
<dbReference type="Gene3D" id="1.10.287.130">
    <property type="match status" value="1"/>
</dbReference>
<evidence type="ECO:0000256" key="2">
    <source>
        <dbReference type="ARBA" id="ARBA00012438"/>
    </source>
</evidence>
<sequence>MFLLLIYNSTVDRVYFFKSIASVFLNMTQKFQNEIHDPTLVDEFISIVSHELKTPLTSLKAFNQILKSKIDAKSNTNLSGYILRMDSQIDKMTDIINELLDVASLKSGQLSINKESFILDELITNVINTRQKIAQKHKIIKKGLTNTFIESDKIRLSQVLTNLLTNAAKFSPSGTNIIISKKIAGNDIIVSVRDFGIGIPMAKQKVIFQRFNSINNPKSDNLPSMGLGLYISNEILNRLGGRIWVRSSPGKGSTFFFQIPKVIN</sequence>
<organism evidence="8 9">
    <name type="scientific">Candidatus Gottesmanbacteria bacterium RIFCSPHIGHO2_01_FULL_39_10</name>
    <dbReference type="NCBI Taxonomy" id="1798375"/>
    <lineage>
        <taxon>Bacteria</taxon>
        <taxon>Candidatus Gottesmaniibacteriota</taxon>
    </lineage>
</organism>
<evidence type="ECO:0000256" key="6">
    <source>
        <dbReference type="ARBA" id="ARBA00023012"/>
    </source>
</evidence>
<dbReference type="PRINTS" id="PR00344">
    <property type="entry name" value="BCTRLSENSOR"/>
</dbReference>
<dbReference type="FunFam" id="3.30.565.10:FF:000006">
    <property type="entry name" value="Sensor histidine kinase WalK"/>
    <property type="match status" value="1"/>
</dbReference>
<dbReference type="GO" id="GO:0000155">
    <property type="term" value="F:phosphorelay sensor kinase activity"/>
    <property type="evidence" value="ECO:0007669"/>
    <property type="project" value="InterPro"/>
</dbReference>